<feature type="domain" description="DUF4145" evidence="1">
    <location>
        <begin position="90"/>
        <end position="180"/>
    </location>
</feature>
<dbReference type="InterPro" id="IPR025285">
    <property type="entry name" value="DUF4145"/>
</dbReference>
<accession>A0ABU1IIA9</accession>
<comment type="caution">
    <text evidence="2">The sequence shown here is derived from an EMBL/GenBank/DDBJ whole genome shotgun (WGS) entry which is preliminary data.</text>
</comment>
<dbReference type="Pfam" id="PF13643">
    <property type="entry name" value="DUF4145"/>
    <property type="match status" value="1"/>
</dbReference>
<evidence type="ECO:0000313" key="2">
    <source>
        <dbReference type="EMBL" id="MDR6216163.1"/>
    </source>
</evidence>
<organism evidence="2 3">
    <name type="scientific">Paracidovorax wautersii</name>
    <dbReference type="NCBI Taxonomy" id="1177982"/>
    <lineage>
        <taxon>Bacteria</taxon>
        <taxon>Pseudomonadati</taxon>
        <taxon>Pseudomonadota</taxon>
        <taxon>Betaproteobacteria</taxon>
        <taxon>Burkholderiales</taxon>
        <taxon>Comamonadaceae</taxon>
        <taxon>Paracidovorax</taxon>
    </lineage>
</organism>
<dbReference type="EMBL" id="JAVIZX010000001">
    <property type="protein sequence ID" value="MDR6216163.1"/>
    <property type="molecule type" value="Genomic_DNA"/>
</dbReference>
<protein>
    <recommendedName>
        <fullName evidence="1">DUF4145 domain-containing protein</fullName>
    </recommendedName>
</protein>
<evidence type="ECO:0000259" key="1">
    <source>
        <dbReference type="Pfam" id="PF13643"/>
    </source>
</evidence>
<evidence type="ECO:0000313" key="3">
    <source>
        <dbReference type="Proteomes" id="UP001267710"/>
    </source>
</evidence>
<gene>
    <name evidence="2" type="ORF">QE399_003852</name>
</gene>
<dbReference type="Proteomes" id="UP001267710">
    <property type="component" value="Unassembled WGS sequence"/>
</dbReference>
<name>A0ABU1IIA9_9BURK</name>
<proteinExistence type="predicted"/>
<keyword evidence="3" id="KW-1185">Reference proteome</keyword>
<reference evidence="2 3" key="1">
    <citation type="submission" date="2023-08" db="EMBL/GenBank/DDBJ databases">
        <title>Functional and genomic diversity of the sorghum phyllosphere microbiome.</title>
        <authorList>
            <person name="Shade A."/>
        </authorList>
    </citation>
    <scope>NUCLEOTIDE SEQUENCE [LARGE SCALE GENOMIC DNA]</scope>
    <source>
        <strain evidence="2 3">SORGH_AS_0335</strain>
    </source>
</reference>
<sequence>MKCQHCDIAFSPKTADAYFDASGALSLPTDGVWMVRLSVCPECHKPTIHLHTRTGHLPLFMTDGICVYPNGQTSRTAEKEVPAEVAKDFNEAAAVFPISAQASAALSRRCLQHVLEHAGFSHKDLSKAIEAAIASGIPSYLAEGLDAIRNIGNFAAHPTKDKNTGEIVPVEPAEAEWNLDVLELLFDFYFIQPAVALSRTEALNAKLEAAGKKPMKTASKD</sequence>